<protein>
    <submittedName>
        <fullName evidence="1">Uncharacterized protein</fullName>
    </submittedName>
</protein>
<sequence length="174" mass="19580">MKQLMFIIGFLIASFILFSSFSPGKKLQDPPKGEKYKTHLTMMTVEDGKTTVLDTVVEEESVFVWHGDTICSGDEMKWIGMRGLKPDSIRKNIRFHVIGPEGEDFSEFAFDSPPPPPPPHLPHAIHISKKMGRNEIDLNDPGIISFERKTLSNGREKITIIREKAGENDQSGNN</sequence>
<keyword evidence="2" id="KW-1185">Reference proteome</keyword>
<accession>A0A399CWZ1</accession>
<dbReference type="RefSeq" id="WP_119352106.1">
    <property type="nucleotide sequence ID" value="NZ_QWET01000030.1"/>
</dbReference>
<dbReference type="Proteomes" id="UP000266441">
    <property type="component" value="Unassembled WGS sequence"/>
</dbReference>
<evidence type="ECO:0000313" key="1">
    <source>
        <dbReference type="EMBL" id="RIH62931.1"/>
    </source>
</evidence>
<proteinExistence type="predicted"/>
<dbReference type="AlphaFoldDB" id="A0A399CWZ1"/>
<dbReference type="OrthoDB" id="1121223at2"/>
<organism evidence="1 2">
    <name type="scientific">Mariniphaga sediminis</name>
    <dbReference type="NCBI Taxonomy" id="1628158"/>
    <lineage>
        <taxon>Bacteria</taxon>
        <taxon>Pseudomonadati</taxon>
        <taxon>Bacteroidota</taxon>
        <taxon>Bacteroidia</taxon>
        <taxon>Marinilabiliales</taxon>
        <taxon>Prolixibacteraceae</taxon>
        <taxon>Mariniphaga</taxon>
    </lineage>
</organism>
<reference evidence="1 2" key="1">
    <citation type="journal article" date="2015" name="Int. J. Syst. Evol. Microbiol.">
        <title>Mariniphaga sediminis sp. nov., isolated from coastal sediment.</title>
        <authorList>
            <person name="Wang F.Q."/>
            <person name="Shen Q.Y."/>
            <person name="Chen G.J."/>
            <person name="Du Z.J."/>
        </authorList>
    </citation>
    <scope>NUCLEOTIDE SEQUENCE [LARGE SCALE GENOMIC DNA]</scope>
    <source>
        <strain evidence="1 2">SY21</strain>
    </source>
</reference>
<dbReference type="EMBL" id="QWET01000030">
    <property type="protein sequence ID" value="RIH62931.1"/>
    <property type="molecule type" value="Genomic_DNA"/>
</dbReference>
<name>A0A399CWZ1_9BACT</name>
<gene>
    <name evidence="1" type="ORF">D1164_22205</name>
</gene>
<comment type="caution">
    <text evidence="1">The sequence shown here is derived from an EMBL/GenBank/DDBJ whole genome shotgun (WGS) entry which is preliminary data.</text>
</comment>
<evidence type="ECO:0000313" key="2">
    <source>
        <dbReference type="Proteomes" id="UP000266441"/>
    </source>
</evidence>